<gene>
    <name evidence="7" type="primary">MSMB</name>
</gene>
<dbReference type="PANTHER" id="PTHR10500:SF8">
    <property type="entry name" value="BETA-MICROSEMINOPROTEIN"/>
    <property type="match status" value="1"/>
</dbReference>
<keyword evidence="3 6" id="KW-0964">Secreted</keyword>
<evidence type="ECO:0000256" key="4">
    <source>
        <dbReference type="ARBA" id="ARBA00022729"/>
    </source>
</evidence>
<reference evidence="7" key="2">
    <citation type="submission" date="2025-08" db="UniProtKB">
        <authorList>
            <consortium name="Ensembl"/>
        </authorList>
    </citation>
    <scope>IDENTIFICATION</scope>
</reference>
<keyword evidence="8" id="KW-1185">Reference proteome</keyword>
<evidence type="ECO:0000313" key="7">
    <source>
        <dbReference type="Ensembl" id="ENSEASP00005059024.1"/>
    </source>
</evidence>
<dbReference type="Ensembl" id="ENSEAST00005067212.1">
    <property type="protein sequence ID" value="ENSEASP00005059024.1"/>
    <property type="gene ID" value="ENSEASG00005026107.1"/>
</dbReference>
<keyword evidence="5" id="KW-1015">Disulfide bond</keyword>
<reference evidence="7" key="3">
    <citation type="submission" date="2025-09" db="UniProtKB">
        <authorList>
            <consortium name="Ensembl"/>
        </authorList>
    </citation>
    <scope>IDENTIFICATION</scope>
</reference>
<dbReference type="GeneTree" id="ENSGT00940000154371"/>
<proteinExistence type="inferred from homology"/>
<evidence type="ECO:0000256" key="3">
    <source>
        <dbReference type="ARBA" id="ARBA00022525"/>
    </source>
</evidence>
<dbReference type="Gene3D" id="2.20.25.590">
    <property type="match status" value="1"/>
</dbReference>
<dbReference type="InterPro" id="IPR008735">
    <property type="entry name" value="PSP94"/>
</dbReference>
<accession>A0A9L0K0X2</accession>
<dbReference type="Pfam" id="PF05825">
    <property type="entry name" value="PSP94"/>
    <property type="match status" value="1"/>
</dbReference>
<name>A0A9L0K0X2_EQUAS</name>
<evidence type="ECO:0000313" key="8">
    <source>
        <dbReference type="Proteomes" id="UP000694387"/>
    </source>
</evidence>
<organism evidence="7 8">
    <name type="scientific">Equus asinus</name>
    <name type="common">Donkey</name>
    <name type="synonym">Equus africanus asinus</name>
    <dbReference type="NCBI Taxonomy" id="9793"/>
    <lineage>
        <taxon>Eukaryota</taxon>
        <taxon>Metazoa</taxon>
        <taxon>Chordata</taxon>
        <taxon>Craniata</taxon>
        <taxon>Vertebrata</taxon>
        <taxon>Euteleostomi</taxon>
        <taxon>Mammalia</taxon>
        <taxon>Eutheria</taxon>
        <taxon>Laurasiatheria</taxon>
        <taxon>Perissodactyla</taxon>
        <taxon>Equidae</taxon>
        <taxon>Equus</taxon>
    </lineage>
</organism>
<protein>
    <recommendedName>
        <fullName evidence="6">Beta-microseminoprotein</fullName>
    </recommendedName>
</protein>
<dbReference type="GO" id="GO:0005576">
    <property type="term" value="C:extracellular region"/>
    <property type="evidence" value="ECO:0007669"/>
    <property type="project" value="UniProtKB-SubCell"/>
</dbReference>
<sequence>MSRRVKVPALKELMVQVAEADNDKQNALLGSLLVLATFVTVCNAQCFVIPHENIPGNLPNECKDLDGVTHPMNSKWKTKSCQECSCDQHGISCCNAVAIPADYDTTKCEKIFNEKTCSYKVVERNDPEKTCPVSGWIM</sequence>
<evidence type="ECO:0000256" key="2">
    <source>
        <dbReference type="ARBA" id="ARBA00010352"/>
    </source>
</evidence>
<evidence type="ECO:0000256" key="1">
    <source>
        <dbReference type="ARBA" id="ARBA00004613"/>
    </source>
</evidence>
<dbReference type="AlphaFoldDB" id="A0A9L0K0X2"/>
<comment type="similarity">
    <text evidence="2 6">Belongs to the beta-microseminoprotein family.</text>
</comment>
<dbReference type="PANTHER" id="PTHR10500">
    <property type="entry name" value="BETA-MICROSEMINOPROTEIN"/>
    <property type="match status" value="1"/>
</dbReference>
<dbReference type="Gene3D" id="2.10.70.10">
    <property type="entry name" value="Complement Module, domain 1"/>
    <property type="match status" value="1"/>
</dbReference>
<evidence type="ECO:0000256" key="6">
    <source>
        <dbReference type="RuleBase" id="RU364124"/>
    </source>
</evidence>
<reference evidence="7 8" key="1">
    <citation type="journal article" date="2020" name="Nat. Commun.">
        <title>Donkey genomes provide new insights into domestication and selection for coat color.</title>
        <authorList>
            <person name="Wang"/>
            <person name="C."/>
            <person name="Li"/>
            <person name="H."/>
            <person name="Guo"/>
            <person name="Y."/>
            <person name="Huang"/>
            <person name="J."/>
            <person name="Sun"/>
            <person name="Y."/>
            <person name="Min"/>
            <person name="J."/>
            <person name="Wang"/>
            <person name="J."/>
            <person name="Fang"/>
            <person name="X."/>
            <person name="Zhao"/>
            <person name="Z."/>
            <person name="Wang"/>
            <person name="S."/>
            <person name="Zhang"/>
            <person name="Y."/>
            <person name="Liu"/>
            <person name="Q."/>
            <person name="Jiang"/>
            <person name="Q."/>
            <person name="Wang"/>
            <person name="X."/>
            <person name="Guo"/>
            <person name="Y."/>
            <person name="Yang"/>
            <person name="C."/>
            <person name="Wang"/>
            <person name="Y."/>
            <person name="Tian"/>
            <person name="F."/>
            <person name="Zhuang"/>
            <person name="G."/>
            <person name="Fan"/>
            <person name="Y."/>
            <person name="Gao"/>
            <person name="Q."/>
            <person name="Li"/>
            <person name="Y."/>
            <person name="Ju"/>
            <person name="Z."/>
            <person name="Li"/>
            <person name="J."/>
            <person name="Li"/>
            <person name="R."/>
            <person name="Hou"/>
            <person name="M."/>
            <person name="Yang"/>
            <person name="G."/>
            <person name="Liu"/>
            <person name="G."/>
            <person name="Liu"/>
            <person name="W."/>
            <person name="Guo"/>
            <person name="J."/>
            <person name="Pan"/>
            <person name="S."/>
            <person name="Fan"/>
            <person name="G."/>
            <person name="Zhang"/>
            <person name="W."/>
            <person name="Zhang"/>
            <person name="R."/>
            <person name="Yu"/>
            <person name="J."/>
            <person name="Zhang"/>
            <person name="X."/>
            <person name="Yin"/>
            <person name="Q."/>
            <person name="Ji"/>
            <person name="C."/>
            <person name="Jin"/>
            <person name="Y."/>
            <person name="Yue"/>
            <person name="G."/>
            <person name="Liu"/>
            <person name="M."/>
            <person name="Xu"/>
            <person name="J."/>
            <person name="Liu"/>
            <person name="S."/>
            <person name="Jordana"/>
            <person name="J."/>
            <person name="Noce"/>
            <person name="A."/>
            <person name="Amills"/>
            <person name="M."/>
            <person name="Wu"/>
            <person name="D.D."/>
            <person name="Li"/>
            <person name="S."/>
            <person name="Zhou"/>
            <person name="X. and Zhong"/>
            <person name="J."/>
        </authorList>
    </citation>
    <scope>NUCLEOTIDE SEQUENCE [LARGE SCALE GENOMIC DNA]</scope>
</reference>
<comment type="subcellular location">
    <subcellularLocation>
        <location evidence="1 6">Secreted</location>
    </subcellularLocation>
</comment>
<evidence type="ECO:0000256" key="5">
    <source>
        <dbReference type="ARBA" id="ARBA00023157"/>
    </source>
</evidence>
<keyword evidence="4" id="KW-0732">Signal</keyword>
<dbReference type="Proteomes" id="UP000694387">
    <property type="component" value="Chromosome 2"/>
</dbReference>